<dbReference type="EMBL" id="LCFD01000011">
    <property type="protein sequence ID" value="KKS86362.1"/>
    <property type="molecule type" value="Genomic_DNA"/>
</dbReference>
<protein>
    <submittedName>
        <fullName evidence="1">Uncharacterized protein</fullName>
    </submittedName>
</protein>
<dbReference type="AlphaFoldDB" id="A0A0G1CLI7"/>
<evidence type="ECO:0000313" key="1">
    <source>
        <dbReference type="EMBL" id="KKS86362.1"/>
    </source>
</evidence>
<name>A0A0G1CLI7_9BACT</name>
<organism evidence="1 2">
    <name type="scientific">Candidatus Gottesmanbacteria bacterium GW2011_GWB1_43_11</name>
    <dbReference type="NCBI Taxonomy" id="1618446"/>
    <lineage>
        <taxon>Bacteria</taxon>
        <taxon>Candidatus Gottesmaniibacteriota</taxon>
    </lineage>
</organism>
<sequence>MGIDRDIFQQTYGQDVVIAFEPIWERLVRLKLVDVHTESVDLTYLGKLFADEVGQQFYSDPMKRRMAKVDPALVSTTWPQFNP</sequence>
<proteinExistence type="predicted"/>
<accession>A0A0G1CLI7</accession>
<comment type="caution">
    <text evidence="1">The sequence shown here is derived from an EMBL/GenBank/DDBJ whole genome shotgun (WGS) entry which is preliminary data.</text>
</comment>
<reference evidence="1 2" key="1">
    <citation type="journal article" date="2015" name="Nature">
        <title>rRNA introns, odd ribosomes, and small enigmatic genomes across a large radiation of phyla.</title>
        <authorList>
            <person name="Brown C.T."/>
            <person name="Hug L.A."/>
            <person name="Thomas B.C."/>
            <person name="Sharon I."/>
            <person name="Castelle C.J."/>
            <person name="Singh A."/>
            <person name="Wilkins M.J."/>
            <person name="Williams K.H."/>
            <person name="Banfield J.F."/>
        </authorList>
    </citation>
    <scope>NUCLEOTIDE SEQUENCE [LARGE SCALE GENOMIC DNA]</scope>
</reference>
<gene>
    <name evidence="1" type="ORF">UV61_C0011G0010</name>
</gene>
<evidence type="ECO:0000313" key="2">
    <source>
        <dbReference type="Proteomes" id="UP000034050"/>
    </source>
</evidence>
<dbReference type="Proteomes" id="UP000034050">
    <property type="component" value="Unassembled WGS sequence"/>
</dbReference>